<dbReference type="PANTHER" id="PTHR44191">
    <property type="entry name" value="TRANSCRIPTION FACTOR KUA1"/>
    <property type="match status" value="1"/>
</dbReference>
<dbReference type="EMBL" id="KN652281">
    <property type="protein sequence ID" value="KHN28987.1"/>
    <property type="molecule type" value="Genomic_DNA"/>
</dbReference>
<keyword evidence="1" id="KW-0238">DNA-binding</keyword>
<dbReference type="GO" id="GO:0006355">
    <property type="term" value="P:regulation of DNA-templated transcription"/>
    <property type="evidence" value="ECO:0007669"/>
    <property type="project" value="UniProtKB-ARBA"/>
</dbReference>
<dbReference type="SUPFAM" id="SSF46689">
    <property type="entry name" value="Homeodomain-like"/>
    <property type="match status" value="1"/>
</dbReference>
<reference evidence="2" key="1">
    <citation type="submission" date="2014-07" db="EMBL/GenBank/DDBJ databases">
        <title>Identification of a novel salt tolerance gene in wild soybean by whole-genome sequencing.</title>
        <authorList>
            <person name="Lam H.-M."/>
            <person name="Qi X."/>
            <person name="Li M.-W."/>
            <person name="Liu X."/>
            <person name="Xie M."/>
            <person name="Ni M."/>
            <person name="Xu X."/>
        </authorList>
    </citation>
    <scope>NUCLEOTIDE SEQUENCE [LARGE SCALE GENOMIC DNA]</scope>
    <source>
        <tissue evidence="2">Root</tissue>
    </source>
</reference>
<dbReference type="GO" id="GO:0003677">
    <property type="term" value="F:DNA binding"/>
    <property type="evidence" value="ECO:0007669"/>
    <property type="project" value="UniProtKB-KW"/>
</dbReference>
<dbReference type="PANTHER" id="PTHR44191:SF64">
    <property type="entry name" value="TRANSCRIPTION FACTOR MYB1R1"/>
    <property type="match status" value="1"/>
</dbReference>
<dbReference type="InterPro" id="IPR052245">
    <property type="entry name" value="Plant_Stress_Dev_TF"/>
</dbReference>
<dbReference type="Gene3D" id="1.10.10.60">
    <property type="entry name" value="Homeodomain-like"/>
    <property type="match status" value="1"/>
</dbReference>
<evidence type="ECO:0000313" key="2">
    <source>
        <dbReference type="EMBL" id="KHN28987.1"/>
    </source>
</evidence>
<name>A0A0B2RB69_GLYSO</name>
<protein>
    <recommendedName>
        <fullName evidence="3">HTH myb-type domain-containing protein</fullName>
    </recommendedName>
</protein>
<gene>
    <name evidence="2" type="ORF">glysoja_047240</name>
</gene>
<sequence>MFCVVELKQRLVIFGKGEWKNISTHALKIRTMSQVASHAQKYFFTQRERERERASMT</sequence>
<dbReference type="InterPro" id="IPR009057">
    <property type="entry name" value="Homeodomain-like_sf"/>
</dbReference>
<accession>A0A0B2RB69</accession>
<evidence type="ECO:0000256" key="1">
    <source>
        <dbReference type="ARBA" id="ARBA00023125"/>
    </source>
</evidence>
<proteinExistence type="predicted"/>
<organism evidence="2">
    <name type="scientific">Glycine soja</name>
    <name type="common">Wild soybean</name>
    <dbReference type="NCBI Taxonomy" id="3848"/>
    <lineage>
        <taxon>Eukaryota</taxon>
        <taxon>Viridiplantae</taxon>
        <taxon>Streptophyta</taxon>
        <taxon>Embryophyta</taxon>
        <taxon>Tracheophyta</taxon>
        <taxon>Spermatophyta</taxon>
        <taxon>Magnoliopsida</taxon>
        <taxon>eudicotyledons</taxon>
        <taxon>Gunneridae</taxon>
        <taxon>Pentapetalae</taxon>
        <taxon>rosids</taxon>
        <taxon>fabids</taxon>
        <taxon>Fabales</taxon>
        <taxon>Fabaceae</taxon>
        <taxon>Papilionoideae</taxon>
        <taxon>50 kb inversion clade</taxon>
        <taxon>NPAAA clade</taxon>
        <taxon>indigoferoid/millettioid clade</taxon>
        <taxon>Phaseoleae</taxon>
        <taxon>Glycine</taxon>
        <taxon>Glycine subgen. Soja</taxon>
    </lineage>
</organism>
<evidence type="ECO:0008006" key="3">
    <source>
        <dbReference type="Google" id="ProtNLM"/>
    </source>
</evidence>
<dbReference type="GO" id="GO:0009723">
    <property type="term" value="P:response to ethylene"/>
    <property type="evidence" value="ECO:0007669"/>
    <property type="project" value="TreeGrafter"/>
</dbReference>
<dbReference type="AlphaFoldDB" id="A0A0B2RB69"/>
<dbReference type="GO" id="GO:0009739">
    <property type="term" value="P:response to gibberellin"/>
    <property type="evidence" value="ECO:0007669"/>
    <property type="project" value="TreeGrafter"/>
</dbReference>
<dbReference type="Proteomes" id="UP000053555">
    <property type="component" value="Unassembled WGS sequence"/>
</dbReference>